<feature type="region of interest" description="Disordered" evidence="14">
    <location>
        <begin position="1157"/>
        <end position="1271"/>
    </location>
</feature>
<feature type="region of interest" description="Disordered" evidence="14">
    <location>
        <begin position="263"/>
        <end position="301"/>
    </location>
</feature>
<feature type="region of interest" description="Disordered" evidence="14">
    <location>
        <begin position="1"/>
        <end position="22"/>
    </location>
</feature>
<reference evidence="17" key="1">
    <citation type="submission" date="2025-08" db="UniProtKB">
        <authorList>
            <consortium name="RefSeq"/>
        </authorList>
    </citation>
    <scope>IDENTIFICATION</scope>
</reference>
<evidence type="ECO:0000259" key="15">
    <source>
        <dbReference type="PROSITE" id="PS50309"/>
    </source>
</evidence>
<keyword evidence="10" id="KW-0844">Vision</keyword>
<dbReference type="Proteomes" id="UP000515126">
    <property type="component" value="Chromosome 14"/>
</dbReference>
<feature type="compositionally biased region" description="Polar residues" evidence="14">
    <location>
        <begin position="1340"/>
        <end position="1349"/>
    </location>
</feature>
<evidence type="ECO:0000256" key="11">
    <source>
        <dbReference type="ARBA" id="ARBA00057781"/>
    </source>
</evidence>
<dbReference type="Pfam" id="PF03607">
    <property type="entry name" value="DCX"/>
    <property type="match status" value="2"/>
</dbReference>
<dbReference type="GO" id="GO:0001750">
    <property type="term" value="C:photoreceptor outer segment"/>
    <property type="evidence" value="ECO:0007669"/>
    <property type="project" value="UniProtKB-SubCell"/>
</dbReference>
<feature type="region of interest" description="Disordered" evidence="14">
    <location>
        <begin position="1335"/>
        <end position="1354"/>
    </location>
</feature>
<feature type="domain" description="Doublecortin" evidence="15">
    <location>
        <begin position="160"/>
        <end position="239"/>
    </location>
</feature>
<dbReference type="GO" id="GO:0035556">
    <property type="term" value="P:intracellular signal transduction"/>
    <property type="evidence" value="ECO:0007669"/>
    <property type="project" value="InterPro"/>
</dbReference>
<feature type="compositionally biased region" description="Polar residues" evidence="14">
    <location>
        <begin position="535"/>
        <end position="550"/>
    </location>
</feature>
<dbReference type="GO" id="GO:0042461">
    <property type="term" value="P:photoreceptor cell development"/>
    <property type="evidence" value="ECO:0007669"/>
    <property type="project" value="Ensembl"/>
</dbReference>
<keyword evidence="3" id="KW-0963">Cytoplasm</keyword>
<keyword evidence="16" id="KW-1185">Reference proteome</keyword>
<keyword evidence="9" id="KW-0966">Cell projection</keyword>
<dbReference type="RefSeq" id="XP_021038211.1">
    <property type="nucleotide sequence ID" value="XM_021182552.1"/>
</dbReference>
<protein>
    <recommendedName>
        <fullName evidence="13">Retinitis pigmentosa 1-like 1 protein</fullName>
    </recommendedName>
</protein>
<name>A0A6P5R7C0_MUSCR</name>
<feature type="region of interest" description="Disordered" evidence="14">
    <location>
        <begin position="867"/>
        <end position="922"/>
    </location>
</feature>
<feature type="compositionally biased region" description="Basic and acidic residues" evidence="14">
    <location>
        <begin position="1632"/>
        <end position="1648"/>
    </location>
</feature>
<comment type="function">
    <text evidence="11">Required for the differentiation of photoreceptor cells. Plays a role in the organization of outer segment of rod and cone photoreceptors.</text>
</comment>
<feature type="compositionally biased region" description="Basic and acidic residues" evidence="14">
    <location>
        <begin position="1718"/>
        <end position="1736"/>
    </location>
</feature>
<gene>
    <name evidence="17" type="primary">Rp1l1</name>
</gene>
<feature type="region of interest" description="Disordered" evidence="14">
    <location>
        <begin position="1301"/>
        <end position="1329"/>
    </location>
</feature>
<feature type="compositionally biased region" description="Basic residues" evidence="14">
    <location>
        <begin position="455"/>
        <end position="466"/>
    </location>
</feature>
<dbReference type="GO" id="GO:0045494">
    <property type="term" value="P:photoreceptor cell maintenance"/>
    <property type="evidence" value="ECO:0007669"/>
    <property type="project" value="Ensembl"/>
</dbReference>
<feature type="domain" description="Doublecortin" evidence="15">
    <location>
        <begin position="42"/>
        <end position="117"/>
    </location>
</feature>
<comment type="subcellular location">
    <subcellularLocation>
        <location evidence="2">Cell projection</location>
        <location evidence="2">Cilium</location>
        <location evidence="2">Photoreceptor outer segment</location>
    </subcellularLocation>
    <subcellularLocation>
        <location evidence="1">Cytoplasm</location>
        <location evidence="1">Cytoskeleton</location>
        <location evidence="1">Cilium axoneme</location>
    </subcellularLocation>
</comment>
<feature type="compositionally biased region" description="Polar residues" evidence="14">
    <location>
        <begin position="733"/>
        <end position="749"/>
    </location>
</feature>
<evidence type="ECO:0000256" key="2">
    <source>
        <dbReference type="ARBA" id="ARBA00004504"/>
    </source>
</evidence>
<evidence type="ECO:0000256" key="4">
    <source>
        <dbReference type="ARBA" id="ARBA00022606"/>
    </source>
</evidence>
<evidence type="ECO:0000256" key="3">
    <source>
        <dbReference type="ARBA" id="ARBA00022490"/>
    </source>
</evidence>
<dbReference type="GeneID" id="110309817"/>
<dbReference type="PANTHER" id="PTHR23005:SF3">
    <property type="entry name" value="RETINITIS PIGMENTOSA 1-LIKE 1 PROTEIN"/>
    <property type="match status" value="1"/>
</dbReference>
<dbReference type="InterPro" id="IPR003533">
    <property type="entry name" value="Doublecortin_dom"/>
</dbReference>
<dbReference type="GO" id="GO:0007601">
    <property type="term" value="P:visual perception"/>
    <property type="evidence" value="ECO:0007669"/>
    <property type="project" value="UniProtKB-KW"/>
</dbReference>
<sequence length="1875" mass="201576">MNSTPGDMRDAPAPSHPAPSHRQCLLPSVAHTPSVTEVTPAKKITFLKRGDPQFAGVRLAVHQRTFKTFSSLMDELSQRMPLSFGVRSVTTPQGLHDLSALEQLQDGGCYLCSDRKPPKTHREPGRLQRKSPSAGQSQVFQGGHEAPETSYSWKGPVAPRRMTLVKNGDPRCQQTVVLSHKNTRSLAAFLGKASELLRFPVKQVYTSRGKKVDSLQTLLDGPSVLVCAGNEAFRCLEMENDRGNRTRKLSGVTARSERGCWGPNAKQSVIHSRGRSGGKLRQVSLTSERSGLSDHPASGHQAWAGPALDRCPQDMPVPPGSLVAADDVEKKVCMNEDGSLSVEMKVRFQLLGEDTLRWSQRVGQASVFTAASGKDQDPREADRFCCRQEGYPWGILKPGAQGLGSYDGGCQEAFDVGQQSQPSYDIWKNPLTTPEGTGPTPRRRWGLAKLSGCKSHWRQKANHRKGHDKDNASRVSTPRHPRSVQPGSCCPWTPDSDTGSDTLHPVSSASSHSETDLESGEGLCLEDTGPHGSRPETQSTERALSDTSSAKSREESSEGGGQLHRGSSQARVMASREQVTKGDNPCISTQSHLPLNHTGLQTEKYRQGTRGQEIRGEPELRLPLVPSHSGSQDTQRDALPAPACAPAQWRQRKQKRPASVVCLPSVSVPYQVAQKGHARQDHYCRDTQSSLDTALQMPMPQEREQACPGSPAPQSPSNSPSAGNQASEDLRSPFSSSLDLQEPQATSKATTIAVSGSDCVCHSTHSVEPAGDTKCQAHSSTPTPAHRGELGCLWDKAGTTPEPFSSSVLLDRCSEAEDPRTYHDCCCLQAAPSSPLAAPSGQTQASISEACLGGSSFCPTPPKEQTCFGRESASNGSTSSGHSRADGFARPRRTLLVKSPGVRSSLEEREADGGVTPSALPYASPDAVVREWLGNIPEKPVLMTYEMADENTEVPSDGSEGPKEDPGDSCSLRVLGEPSQVKQQPPEGATDEHPEPAGVLSGPGSVCCRLGSDLHPDTTSGERLKAPAEAGLGEGTRVDHGVSLCALPTRVAASTQIMKALLGSKPGRPSSLPEVSSTVAQRLSSSAGAFIACLARLHFFDEGLGPLDGKVRLEESPKYQEMLRLSQTLWPGSELWQGQLDFSLRKLTSHQALLGTEDITPTSSSGVDVSSGSGGSGESSVPCVMDNTLAPEKRDLPLKIPSQRPDSRSQGYPEPMSHSTVSSVSQVRACATGGEETGTGGRKQTWGNAPEQSVHSTMLEGDALSEETEGRVRERLQENSVHGKELPEEGARVCSQEMLAAGSQDGTGSPEDTRVPTDEAGADAASGGLWPLDGREESTESPQHFSKSNSRVREHQSAHKLELGLEEISRLDARDCKQACIKASSGTREMTTSIAHKGSLDPDPIWVSKLLKKIEKAFMAHLADATAELRARWDLHDNHLLDQMVTELEQDVGRRLQASTVMEVRKIQSRAGRMVPEPPREALRGQASLQTEQRRRRLQGLRNFSAIPGQGPLSLTLEDGPTLKTALGTKSGAGPAEDEFCPCEICLKKKRTPRFPKDAATVSGAPVRKAFDLQQILQSKKGGSSNREAMEVAPQRTGRMLSQEDLGTVQGADEKQGLKLAQGLRVAEGEEGEGKQRLRAEEDPEILKTEGSGCCAPEEDEATEEDGEICIGTAQESQQLEGTEIGKEDTLHQSFRDGGTLEAPARQGTHSVEIQGSSRERQQEVEGRNQDVKEDSPWVSSGESQGRVGSENTSLDQEGRLQNHHQRPGPQSHHTACSSRASSLDNCSQVSQKGSDGDLTSGDLKCTKAKNSRVLHAERKVPMMYPESFSSEQEVPSSPRLPKQGKGEDEGSAGSLACTQVGGKVDGFGQDDLDF</sequence>
<feature type="compositionally biased region" description="Polar residues" evidence="14">
    <location>
        <begin position="1708"/>
        <end position="1717"/>
    </location>
</feature>
<feature type="region of interest" description="Disordered" evidence="14">
    <location>
        <begin position="422"/>
        <end position="658"/>
    </location>
</feature>
<feature type="compositionally biased region" description="Polar residues" evidence="14">
    <location>
        <begin position="1245"/>
        <end position="1256"/>
    </location>
</feature>
<feature type="compositionally biased region" description="Polar residues" evidence="14">
    <location>
        <begin position="1772"/>
        <end position="1794"/>
    </location>
</feature>
<feature type="compositionally biased region" description="Low complexity" evidence="14">
    <location>
        <begin position="869"/>
        <end position="882"/>
    </location>
</feature>
<keyword evidence="4" id="KW-0716">Sensory transduction</keyword>
<feature type="compositionally biased region" description="Basic and acidic residues" evidence="14">
    <location>
        <begin position="114"/>
        <end position="126"/>
    </location>
</feature>
<feature type="compositionally biased region" description="Basic and acidic residues" evidence="14">
    <location>
        <begin position="1684"/>
        <end position="1695"/>
    </location>
</feature>
<dbReference type="InterPro" id="IPR036572">
    <property type="entry name" value="Doublecortin_dom_sf"/>
</dbReference>
<evidence type="ECO:0000313" key="17">
    <source>
        <dbReference type="RefSeq" id="XP_021038211.1"/>
    </source>
</evidence>
<accession>A0A6P5R7C0</accession>
<feature type="compositionally biased region" description="Polar residues" evidence="14">
    <location>
        <begin position="586"/>
        <end position="601"/>
    </location>
</feature>
<feature type="compositionally biased region" description="Polar residues" evidence="14">
    <location>
        <begin position="495"/>
        <end position="512"/>
    </location>
</feature>
<feature type="region of interest" description="Disordered" evidence="14">
    <location>
        <begin position="699"/>
        <end position="749"/>
    </location>
</feature>
<feature type="compositionally biased region" description="Low complexity" evidence="14">
    <location>
        <begin position="715"/>
        <end position="727"/>
    </location>
</feature>
<dbReference type="FunFam" id="3.10.20.230:FF:000010">
    <property type="entry name" value="Retinitis pigmentosa 1-like 1a"/>
    <property type="match status" value="1"/>
</dbReference>
<proteinExistence type="predicted"/>
<organism evidence="16 17">
    <name type="scientific">Mus caroli</name>
    <name type="common">Ryukyu mouse</name>
    <name type="synonym">Ricefield mouse</name>
    <dbReference type="NCBI Taxonomy" id="10089"/>
    <lineage>
        <taxon>Eukaryota</taxon>
        <taxon>Metazoa</taxon>
        <taxon>Chordata</taxon>
        <taxon>Craniata</taxon>
        <taxon>Vertebrata</taxon>
        <taxon>Euteleostomi</taxon>
        <taxon>Mammalia</taxon>
        <taxon>Eutheria</taxon>
        <taxon>Euarchontoglires</taxon>
        <taxon>Glires</taxon>
        <taxon>Rodentia</taxon>
        <taxon>Myomorpha</taxon>
        <taxon>Muroidea</taxon>
        <taxon>Muridae</taxon>
        <taxon>Murinae</taxon>
        <taxon>Mus</taxon>
        <taxon>Mus</taxon>
    </lineage>
</organism>
<evidence type="ECO:0000256" key="9">
    <source>
        <dbReference type="ARBA" id="ARBA00023273"/>
    </source>
</evidence>
<evidence type="ECO:0000256" key="14">
    <source>
        <dbReference type="SAM" id="MobiDB-lite"/>
    </source>
</evidence>
<evidence type="ECO:0000256" key="5">
    <source>
        <dbReference type="ARBA" id="ARBA00022737"/>
    </source>
</evidence>
<feature type="region of interest" description="Disordered" evidence="14">
    <location>
        <begin position="114"/>
        <end position="155"/>
    </location>
</feature>
<dbReference type="GO" id="GO:0032391">
    <property type="term" value="C:photoreceptor connecting cilium"/>
    <property type="evidence" value="ECO:0007669"/>
    <property type="project" value="Ensembl"/>
</dbReference>
<dbReference type="PANTHER" id="PTHR23005">
    <property type="entry name" value="RETINITIS PIGMENTOSA 1 PROTEIN"/>
    <property type="match status" value="1"/>
</dbReference>
<dbReference type="GO" id="GO:0005930">
    <property type="term" value="C:axoneme"/>
    <property type="evidence" value="ECO:0007669"/>
    <property type="project" value="UniProtKB-SubCell"/>
</dbReference>
<comment type="subunit">
    <text evidence="12">Interacts with RP1; has a synergistic effect with RP1 in photoreceptor differentiation.</text>
</comment>
<feature type="compositionally biased region" description="Polar residues" evidence="14">
    <location>
        <begin position="130"/>
        <end position="140"/>
    </location>
</feature>
<evidence type="ECO:0000256" key="6">
    <source>
        <dbReference type="ARBA" id="ARBA00022794"/>
    </source>
</evidence>
<dbReference type="PROSITE" id="PS50309">
    <property type="entry name" value="DC"/>
    <property type="match status" value="2"/>
</dbReference>
<evidence type="ECO:0000256" key="12">
    <source>
        <dbReference type="ARBA" id="ARBA00065121"/>
    </source>
</evidence>
<keyword evidence="6" id="KW-0970">Cilium biogenesis/degradation</keyword>
<feature type="compositionally biased region" description="Polar residues" evidence="14">
    <location>
        <begin position="1217"/>
        <end position="1226"/>
    </location>
</feature>
<keyword evidence="7" id="KW-0969">Cilium</keyword>
<dbReference type="Gene3D" id="3.10.20.230">
    <property type="entry name" value="Doublecortin domain"/>
    <property type="match status" value="2"/>
</dbReference>
<evidence type="ECO:0000256" key="1">
    <source>
        <dbReference type="ARBA" id="ARBA00004430"/>
    </source>
</evidence>
<evidence type="ECO:0000256" key="7">
    <source>
        <dbReference type="ARBA" id="ARBA00023069"/>
    </source>
</evidence>
<evidence type="ECO:0000256" key="13">
    <source>
        <dbReference type="ARBA" id="ARBA00069882"/>
    </source>
</evidence>
<keyword evidence="5" id="KW-0677">Repeat</keyword>
<keyword evidence="8" id="KW-0206">Cytoskeleton</keyword>
<dbReference type="GO" id="GO:0060041">
    <property type="term" value="P:retina development in camera-type eye"/>
    <property type="evidence" value="ECO:0007669"/>
    <property type="project" value="TreeGrafter"/>
</dbReference>
<dbReference type="KEGG" id="mcal:110309817"/>
<dbReference type="GO" id="GO:0035082">
    <property type="term" value="P:axoneme assembly"/>
    <property type="evidence" value="ECO:0007669"/>
    <property type="project" value="TreeGrafter"/>
</dbReference>
<evidence type="ECO:0000256" key="10">
    <source>
        <dbReference type="ARBA" id="ARBA00023305"/>
    </source>
</evidence>
<feature type="region of interest" description="Disordered" evidence="14">
    <location>
        <begin position="1624"/>
        <end position="1875"/>
    </location>
</feature>
<dbReference type="SMART" id="SM00537">
    <property type="entry name" value="DCX"/>
    <property type="match status" value="2"/>
</dbReference>
<evidence type="ECO:0000256" key="8">
    <source>
        <dbReference type="ARBA" id="ARBA00023212"/>
    </source>
</evidence>
<dbReference type="FunFam" id="3.10.20.230:FF:000008">
    <property type="entry name" value="retinitis pigmentosa 1-like 1 protein"/>
    <property type="match status" value="1"/>
</dbReference>
<feature type="compositionally biased region" description="Acidic residues" evidence="14">
    <location>
        <begin position="1657"/>
        <end position="1668"/>
    </location>
</feature>
<dbReference type="SUPFAM" id="SSF89837">
    <property type="entry name" value="Doublecortin (DC)"/>
    <property type="match status" value="2"/>
</dbReference>
<dbReference type="CTD" id="94137"/>
<feature type="region of interest" description="Disordered" evidence="14">
    <location>
        <begin position="951"/>
        <end position="1002"/>
    </location>
</feature>
<evidence type="ECO:0000313" key="16">
    <source>
        <dbReference type="Proteomes" id="UP000515126"/>
    </source>
</evidence>